<dbReference type="GO" id="GO:0004673">
    <property type="term" value="F:protein histidine kinase activity"/>
    <property type="evidence" value="ECO:0007669"/>
    <property type="project" value="UniProtKB-EC"/>
</dbReference>
<evidence type="ECO:0000256" key="7">
    <source>
        <dbReference type="ARBA" id="ARBA00022840"/>
    </source>
</evidence>
<organism evidence="10 11">
    <name type="scientific">Methanothermobacter thermautotrophicus</name>
    <name type="common">Methanobacterium thermoformicicum</name>
    <dbReference type="NCBI Taxonomy" id="145262"/>
    <lineage>
        <taxon>Archaea</taxon>
        <taxon>Methanobacteriati</taxon>
        <taxon>Methanobacteriota</taxon>
        <taxon>Methanomada group</taxon>
        <taxon>Methanobacteria</taxon>
        <taxon>Methanobacteriales</taxon>
        <taxon>Methanobacteriaceae</taxon>
        <taxon>Methanothermobacter</taxon>
    </lineage>
</organism>
<name>A0A7J4MVG3_METTF</name>
<dbReference type="EMBL" id="DUHT01000035">
    <property type="protein sequence ID" value="HIH64606.1"/>
    <property type="molecule type" value="Genomic_DNA"/>
</dbReference>
<comment type="catalytic activity">
    <reaction evidence="1">
        <text>ATP + protein L-histidine = ADP + protein N-phospho-L-histidine.</text>
        <dbReference type="EC" id="2.7.13.3"/>
    </reaction>
</comment>
<keyword evidence="4" id="KW-0808">Transferase</keyword>
<proteinExistence type="predicted"/>
<keyword evidence="3" id="KW-0597">Phosphoprotein</keyword>
<evidence type="ECO:0000256" key="4">
    <source>
        <dbReference type="ARBA" id="ARBA00022679"/>
    </source>
</evidence>
<accession>A0A7J4MVG3</accession>
<evidence type="ECO:0000256" key="1">
    <source>
        <dbReference type="ARBA" id="ARBA00000085"/>
    </source>
</evidence>
<evidence type="ECO:0000259" key="8">
    <source>
        <dbReference type="PROSITE" id="PS50109"/>
    </source>
</evidence>
<dbReference type="SUPFAM" id="SSF55874">
    <property type="entry name" value="ATPase domain of HSP90 chaperone/DNA topoisomerase II/histidine kinase"/>
    <property type="match status" value="1"/>
</dbReference>
<keyword evidence="6 10" id="KW-0418">Kinase</keyword>
<protein>
    <recommendedName>
        <fullName evidence="2">histidine kinase</fullName>
        <ecNumber evidence="2">2.7.13.3</ecNumber>
    </recommendedName>
</protein>
<dbReference type="Gene3D" id="3.30.565.10">
    <property type="entry name" value="Histidine kinase-like ATPase, C-terminal domain"/>
    <property type="match status" value="1"/>
</dbReference>
<evidence type="ECO:0000256" key="2">
    <source>
        <dbReference type="ARBA" id="ARBA00012438"/>
    </source>
</evidence>
<dbReference type="PROSITE" id="PS50109">
    <property type="entry name" value="HIS_KIN"/>
    <property type="match status" value="1"/>
</dbReference>
<dbReference type="PANTHER" id="PTHR41523:SF8">
    <property type="entry name" value="ETHYLENE RESPONSE SENSOR PROTEIN"/>
    <property type="match status" value="1"/>
</dbReference>
<dbReference type="Proteomes" id="UP000538031">
    <property type="component" value="Unassembled WGS sequence"/>
</dbReference>
<dbReference type="PANTHER" id="PTHR41523">
    <property type="entry name" value="TWO-COMPONENT SYSTEM SENSOR PROTEIN"/>
    <property type="match status" value="1"/>
</dbReference>
<dbReference type="InterPro" id="IPR000700">
    <property type="entry name" value="PAS-assoc_C"/>
</dbReference>
<feature type="domain" description="PAC" evidence="9">
    <location>
        <begin position="1"/>
        <end position="20"/>
    </location>
</feature>
<gene>
    <name evidence="10" type="ORF">HA285_03275</name>
</gene>
<dbReference type="GO" id="GO:0005524">
    <property type="term" value="F:ATP binding"/>
    <property type="evidence" value="ECO:0007669"/>
    <property type="project" value="UniProtKB-KW"/>
</dbReference>
<dbReference type="SMART" id="SM00387">
    <property type="entry name" value="HATPase_c"/>
    <property type="match status" value="1"/>
</dbReference>
<evidence type="ECO:0000259" key="9">
    <source>
        <dbReference type="PROSITE" id="PS50113"/>
    </source>
</evidence>
<dbReference type="AlphaFoldDB" id="A0A7J4MVG3"/>
<evidence type="ECO:0000313" key="11">
    <source>
        <dbReference type="Proteomes" id="UP000538031"/>
    </source>
</evidence>
<dbReference type="EC" id="2.7.13.3" evidence="2"/>
<evidence type="ECO:0000256" key="6">
    <source>
        <dbReference type="ARBA" id="ARBA00022777"/>
    </source>
</evidence>
<dbReference type="InterPro" id="IPR005467">
    <property type="entry name" value="His_kinase_dom"/>
</dbReference>
<dbReference type="Pfam" id="PF07568">
    <property type="entry name" value="HisKA_2"/>
    <property type="match status" value="1"/>
</dbReference>
<keyword evidence="5" id="KW-0547">Nucleotide-binding</keyword>
<dbReference type="Pfam" id="PF02518">
    <property type="entry name" value="HATPase_c"/>
    <property type="match status" value="1"/>
</dbReference>
<feature type="domain" description="Histidine kinase" evidence="8">
    <location>
        <begin position="31"/>
        <end position="221"/>
    </location>
</feature>
<sequence length="222" mass="24837">MAVIVRDVTETRRYEDSLRSALQERETLIREVHHRVKNNLQIISSLLNLQKPYIRDSEDIRIFEESQTRIKSMAMIHESLYQSESLSEINIKSYLSRLVTELLSTYGASGVVPELEVDEVGLDIEVAVPLALIVNELVTNSLKYALPGGRGQIRIGFRELDGIYLMEYRDTGPGLPDDFNSGGSDSLGMTLVRALVGQLEGELETFTDGGAVFRITFPSGDR</sequence>
<dbReference type="PROSITE" id="PS50113">
    <property type="entry name" value="PAC"/>
    <property type="match status" value="1"/>
</dbReference>
<dbReference type="InterPro" id="IPR036890">
    <property type="entry name" value="HATPase_C_sf"/>
</dbReference>
<evidence type="ECO:0000256" key="3">
    <source>
        <dbReference type="ARBA" id="ARBA00022553"/>
    </source>
</evidence>
<comment type="caution">
    <text evidence="10">The sequence shown here is derived from an EMBL/GenBank/DDBJ whole genome shotgun (WGS) entry which is preliminary data.</text>
</comment>
<dbReference type="InterPro" id="IPR003594">
    <property type="entry name" value="HATPase_dom"/>
</dbReference>
<dbReference type="Gene3D" id="3.30.450.20">
    <property type="entry name" value="PAS domain"/>
    <property type="match status" value="1"/>
</dbReference>
<reference evidence="11" key="1">
    <citation type="journal article" date="2020" name="bioRxiv">
        <title>A rank-normalized archaeal taxonomy based on genome phylogeny resolves widespread incomplete and uneven classifications.</title>
        <authorList>
            <person name="Rinke C."/>
            <person name="Chuvochina M."/>
            <person name="Mussig A.J."/>
            <person name="Chaumeil P.-A."/>
            <person name="Waite D.W."/>
            <person name="Whitman W.B."/>
            <person name="Parks D.H."/>
            <person name="Hugenholtz P."/>
        </authorList>
    </citation>
    <scope>NUCLEOTIDE SEQUENCE [LARGE SCALE GENOMIC DNA]</scope>
</reference>
<keyword evidence="7" id="KW-0067">ATP-binding</keyword>
<evidence type="ECO:0000313" key="10">
    <source>
        <dbReference type="EMBL" id="HIH64606.1"/>
    </source>
</evidence>
<evidence type="ECO:0000256" key="5">
    <source>
        <dbReference type="ARBA" id="ARBA00022741"/>
    </source>
</evidence>
<dbReference type="InterPro" id="IPR011495">
    <property type="entry name" value="Sig_transdc_His_kin_sub2_dim/P"/>
</dbReference>